<dbReference type="Pfam" id="PF07715">
    <property type="entry name" value="Plug"/>
    <property type="match status" value="1"/>
</dbReference>
<name>A0A414E986_BACOV</name>
<dbReference type="Pfam" id="PF13715">
    <property type="entry name" value="CarbopepD_reg_2"/>
    <property type="match status" value="1"/>
</dbReference>
<dbReference type="FunFam" id="2.60.40.1120:FF:000003">
    <property type="entry name" value="Outer membrane protein Omp121"/>
    <property type="match status" value="1"/>
</dbReference>
<feature type="signal peptide" evidence="2">
    <location>
        <begin position="1"/>
        <end position="20"/>
    </location>
</feature>
<proteinExistence type="inferred from homology"/>
<dbReference type="InterPro" id="IPR039426">
    <property type="entry name" value="TonB-dep_rcpt-like"/>
</dbReference>
<keyword evidence="2" id="KW-0732">Signal</keyword>
<dbReference type="InterPro" id="IPR012910">
    <property type="entry name" value="Plug_dom"/>
</dbReference>
<keyword evidence="8" id="KW-1185">Reference proteome</keyword>
<dbReference type="RefSeq" id="WP_022200107.1">
    <property type="nucleotide sequence ID" value="NZ_CAAKNR010000083.1"/>
</dbReference>
<dbReference type="Gene3D" id="2.170.130.10">
    <property type="entry name" value="TonB-dependent receptor, plug domain"/>
    <property type="match status" value="1"/>
</dbReference>
<comment type="subcellular location">
    <subcellularLocation>
        <location evidence="1">Cell outer membrane</location>
        <topology evidence="1">Multi-pass membrane protein</topology>
    </subcellularLocation>
</comment>
<dbReference type="EMBL" id="VWKB01000056">
    <property type="protein sequence ID" value="KAA4089424.1"/>
    <property type="molecule type" value="Genomic_DNA"/>
</dbReference>
<evidence type="ECO:0000313" key="8">
    <source>
        <dbReference type="Proteomes" id="UP000473905"/>
    </source>
</evidence>
<evidence type="ECO:0000313" key="5">
    <source>
        <dbReference type="EMBL" id="KAB1318610.1"/>
    </source>
</evidence>
<accession>A0A414E986</accession>
<keyword evidence="1" id="KW-1134">Transmembrane beta strand</keyword>
<dbReference type="Proteomes" id="UP000375690">
    <property type="component" value="Unassembled WGS sequence"/>
</dbReference>
<feature type="chain" id="PRO_5044602485" evidence="2">
    <location>
        <begin position="21"/>
        <end position="1041"/>
    </location>
</feature>
<dbReference type="PROSITE" id="PS00018">
    <property type="entry name" value="EF_HAND_1"/>
    <property type="match status" value="1"/>
</dbReference>
<evidence type="ECO:0000313" key="7">
    <source>
        <dbReference type="Proteomes" id="UP000375690"/>
    </source>
</evidence>
<comment type="similarity">
    <text evidence="1">Belongs to the TonB-dependent receptor family.</text>
</comment>
<dbReference type="PROSITE" id="PS52016">
    <property type="entry name" value="TONB_DEPENDENT_REC_3"/>
    <property type="match status" value="1"/>
</dbReference>
<dbReference type="SUPFAM" id="SSF56935">
    <property type="entry name" value="Porins"/>
    <property type="match status" value="1"/>
</dbReference>
<dbReference type="InterPro" id="IPR008969">
    <property type="entry name" value="CarboxyPept-like_regulatory"/>
</dbReference>
<gene>
    <name evidence="5" type="ORF">F3B53_25490</name>
    <name evidence="4" type="ORF">F3D66_27450</name>
    <name evidence="6" type="ORF">PO382_01130</name>
</gene>
<keyword evidence="1" id="KW-0812">Transmembrane</keyword>
<keyword evidence="1" id="KW-0998">Cell outer membrane</keyword>
<organism evidence="4 8">
    <name type="scientific">Bacteroides ovatus</name>
    <dbReference type="NCBI Taxonomy" id="28116"/>
    <lineage>
        <taxon>Bacteria</taxon>
        <taxon>Pseudomonadati</taxon>
        <taxon>Bacteroidota</taxon>
        <taxon>Bacteroidia</taxon>
        <taxon>Bacteroidales</taxon>
        <taxon>Bacteroidaceae</taxon>
        <taxon>Bacteroides</taxon>
    </lineage>
</organism>
<keyword evidence="4" id="KW-0675">Receptor</keyword>
<evidence type="ECO:0000259" key="3">
    <source>
        <dbReference type="Pfam" id="PF07715"/>
    </source>
</evidence>
<evidence type="ECO:0000313" key="4">
    <source>
        <dbReference type="EMBL" id="KAA4089424.1"/>
    </source>
</evidence>
<dbReference type="EMBL" id="JAQNZF010000001">
    <property type="protein sequence ID" value="MDC2740823.1"/>
    <property type="molecule type" value="Genomic_DNA"/>
</dbReference>
<dbReference type="GO" id="GO:0009279">
    <property type="term" value="C:cell outer membrane"/>
    <property type="evidence" value="ECO:0007669"/>
    <property type="project" value="UniProtKB-SubCell"/>
</dbReference>
<dbReference type="NCBIfam" id="TIGR04057">
    <property type="entry name" value="SusC_RagA_signa"/>
    <property type="match status" value="1"/>
</dbReference>
<sequence length="1041" mass="116950">MKKITILCILLLCVVTGTMAQKTVTVSGIVSDSNKEPLIGVNIIVKDVPGLGAITDINGKYTIKVEPYNRLVFSYIGYKTQEVLIKEQRSVNIKMEEDVATTIDEVVITGTGAQRKLVQTGAITTVDMEHLMANPSSSVVNALAGNVAGVLARQTSGQPGQNVSEFWIRGISTFGAGTGAYILVDGFERSMDEINIEDIQDFSILKDASATAIYGSKGANGVVLINTKHGKSGKIKIDIKAQTTYNMRTITPEFEDGISYANLLNESRITRNYEPVYQPEELEILKNGLDPDLYPNVDWMDLLLRKGSWQHRVNLNLSGGGSTARYYASISYLDEEGMYNTDKALKDDYNTNANYRRYNYRLNTDIDITKTTLLKLGVSGWLSKRNSPGLGDADVWGELFGYTAIRTPLLYSNGRVPAVGTGNKTNPWVAATQTGFNENWENVIQTNITLEQNLKFITKGLKFVGRFGYDTYNNNHINRRKWPEQWSAERSRDENGNLVFKKISDSSNMHQESGSSGNRREFLDMMLNWERGFKAHHLNATLKYTQDSYIKTQDLGDDLKNGVNRRNQGLAGRIAYNWNYRYFVDFNFGYNGSENFAKGHRFGFFPAYSLAWNIAEESFIKKNWKWMGMFKVRFSYGKVGNDKIRHNNADVRFPYLYAIGEGNSYDWANYGSSYGFTGLTYTGLASDQVTWEVATKKDLGVDLALFDDKFKLTVDYFDESRSGIFMQRQYLPGMIGLQGKSPFANVGKVNSKGFDGNFSFKQKFNQVSLTVRGNMTYSKNEIIERDEANNVYPYQMQKGYRVNQNKGLIALGLFKDYDDIRNSPTQKYGPVMPGDIKYKDVNGDGVVDDNDIVAVGATNRPNLIYGLGLSVKWKGLDVNLHFQGAGKSQFFLSGKCIRAFSEGQWGNIIKGTLDNRWVDADTAEKLGIAANEDPNATFPRLSYTDQGNGNTTIYAYTNNYRNSTYWLRDGSYVRLKTVDIGYTLPKALVNKIHFNNVRIFLTGTNLLTWSSFKLWDPEMGSNNGEKYPLSKSVTLGLSVNL</sequence>
<evidence type="ECO:0000313" key="6">
    <source>
        <dbReference type="EMBL" id="MDC2740823.1"/>
    </source>
</evidence>
<dbReference type="FunFam" id="2.170.130.10:FF:000003">
    <property type="entry name" value="SusC/RagA family TonB-linked outer membrane protein"/>
    <property type="match status" value="1"/>
</dbReference>
<evidence type="ECO:0000256" key="1">
    <source>
        <dbReference type="PROSITE-ProRule" id="PRU01360"/>
    </source>
</evidence>
<keyword evidence="1" id="KW-0472">Membrane</keyword>
<comment type="caution">
    <text evidence="4">The sequence shown here is derived from an EMBL/GenBank/DDBJ whole genome shotgun (WGS) entry which is preliminary data.</text>
</comment>
<dbReference type="SUPFAM" id="SSF49464">
    <property type="entry name" value="Carboxypeptidase regulatory domain-like"/>
    <property type="match status" value="1"/>
</dbReference>
<dbReference type="AlphaFoldDB" id="A0A414E986"/>
<dbReference type="InterPro" id="IPR023997">
    <property type="entry name" value="TonB-dep_OMP_SusC/RagA_CS"/>
</dbReference>
<dbReference type="InterPro" id="IPR037066">
    <property type="entry name" value="Plug_dom_sf"/>
</dbReference>
<dbReference type="EMBL" id="VWFC01000058">
    <property type="protein sequence ID" value="KAB1318610.1"/>
    <property type="molecule type" value="Genomic_DNA"/>
</dbReference>
<dbReference type="Proteomes" id="UP001219389">
    <property type="component" value="Unassembled WGS sequence"/>
</dbReference>
<dbReference type="Proteomes" id="UP000473905">
    <property type="component" value="Unassembled WGS sequence"/>
</dbReference>
<reference evidence="7 8" key="1">
    <citation type="journal article" date="2019" name="Nat. Med.">
        <title>A library of human gut bacterial isolates paired with longitudinal multiomics data enables mechanistic microbiome research.</title>
        <authorList>
            <person name="Poyet M."/>
            <person name="Groussin M."/>
            <person name="Gibbons S.M."/>
            <person name="Avila-Pacheco J."/>
            <person name="Jiang X."/>
            <person name="Kearney S.M."/>
            <person name="Perrotta A.R."/>
            <person name="Berdy B."/>
            <person name="Zhao S."/>
            <person name="Lieberman T.D."/>
            <person name="Swanson P.K."/>
            <person name="Smith M."/>
            <person name="Roesemann S."/>
            <person name="Alexander J.E."/>
            <person name="Rich S.A."/>
            <person name="Livny J."/>
            <person name="Vlamakis H."/>
            <person name="Clish C."/>
            <person name="Bullock K."/>
            <person name="Deik A."/>
            <person name="Scott J."/>
            <person name="Pierce K.A."/>
            <person name="Xavier R.J."/>
            <person name="Alm E.J."/>
        </authorList>
    </citation>
    <scope>NUCLEOTIDE SEQUENCE [LARGE SCALE GENOMIC DNA]</scope>
    <source>
        <strain evidence="4 8">BIOML-A134</strain>
        <strain evidence="5 7">BIOML-A2</strain>
    </source>
</reference>
<evidence type="ECO:0000256" key="2">
    <source>
        <dbReference type="SAM" id="SignalP"/>
    </source>
</evidence>
<dbReference type="Gene3D" id="2.60.40.1120">
    <property type="entry name" value="Carboxypeptidase-like, regulatory domain"/>
    <property type="match status" value="1"/>
</dbReference>
<dbReference type="InterPro" id="IPR023996">
    <property type="entry name" value="TonB-dep_OMP_SusC/RagA"/>
</dbReference>
<reference evidence="6" key="2">
    <citation type="submission" date="2022-10" db="EMBL/GenBank/DDBJ databases">
        <title>Human gut microbiome strain richness.</title>
        <authorList>
            <person name="Chen-Liaw A."/>
        </authorList>
    </citation>
    <scope>NUCLEOTIDE SEQUENCE</scope>
    <source>
        <strain evidence="6">BSD2780120875st1_E1_BSD2780120875_150330</strain>
    </source>
</reference>
<dbReference type="InterPro" id="IPR018247">
    <property type="entry name" value="EF_Hand_1_Ca_BS"/>
</dbReference>
<protein>
    <submittedName>
        <fullName evidence="4">TonB-dependent receptor</fullName>
    </submittedName>
</protein>
<keyword evidence="1" id="KW-0813">Transport</keyword>
<feature type="domain" description="TonB-dependent receptor plug" evidence="3">
    <location>
        <begin position="119"/>
        <end position="222"/>
    </location>
</feature>
<dbReference type="NCBIfam" id="TIGR04056">
    <property type="entry name" value="OMP_RagA_SusC"/>
    <property type="match status" value="1"/>
</dbReference>